<evidence type="ECO:0000313" key="6">
    <source>
        <dbReference type="EMBL" id="MFC3981828.1"/>
    </source>
</evidence>
<dbReference type="EMBL" id="JBHSBC010000014">
    <property type="protein sequence ID" value="MFC3981828.1"/>
    <property type="molecule type" value="Genomic_DNA"/>
</dbReference>
<evidence type="ECO:0000256" key="3">
    <source>
        <dbReference type="ARBA" id="ARBA00023125"/>
    </source>
</evidence>
<dbReference type="Pfam" id="PF00126">
    <property type="entry name" value="HTH_1"/>
    <property type="match status" value="1"/>
</dbReference>
<reference evidence="7" key="1">
    <citation type="journal article" date="2019" name="Int. J. Syst. Evol. Microbiol.">
        <title>The Global Catalogue of Microorganisms (GCM) 10K type strain sequencing project: providing services to taxonomists for standard genome sequencing and annotation.</title>
        <authorList>
            <consortium name="The Broad Institute Genomics Platform"/>
            <consortium name="The Broad Institute Genome Sequencing Center for Infectious Disease"/>
            <person name="Wu L."/>
            <person name="Ma J."/>
        </authorList>
    </citation>
    <scope>NUCLEOTIDE SEQUENCE [LARGE SCALE GENOMIC DNA]</scope>
    <source>
        <strain evidence="7">TBRC 7912</strain>
    </source>
</reference>
<evidence type="ECO:0000256" key="1">
    <source>
        <dbReference type="ARBA" id="ARBA00009437"/>
    </source>
</evidence>
<dbReference type="RefSeq" id="WP_386190260.1">
    <property type="nucleotide sequence ID" value="NZ_JBHSBC010000014.1"/>
</dbReference>
<dbReference type="Gene3D" id="3.40.190.10">
    <property type="entry name" value="Periplasmic binding protein-like II"/>
    <property type="match status" value="2"/>
</dbReference>
<evidence type="ECO:0000313" key="7">
    <source>
        <dbReference type="Proteomes" id="UP001595698"/>
    </source>
</evidence>
<accession>A0ABV8F2T6</accession>
<dbReference type="PANTHER" id="PTHR30126:SF39">
    <property type="entry name" value="HTH-TYPE TRANSCRIPTIONAL REGULATOR CYSL"/>
    <property type="match status" value="1"/>
</dbReference>
<dbReference type="Pfam" id="PF03466">
    <property type="entry name" value="LysR_substrate"/>
    <property type="match status" value="1"/>
</dbReference>
<dbReference type="PROSITE" id="PS50931">
    <property type="entry name" value="HTH_LYSR"/>
    <property type="match status" value="1"/>
</dbReference>
<keyword evidence="2" id="KW-0805">Transcription regulation</keyword>
<keyword evidence="3" id="KW-0238">DNA-binding</keyword>
<name>A0ABV8F2T6_9ACTN</name>
<gene>
    <name evidence="6" type="ORF">ACFOYY_16930</name>
</gene>
<dbReference type="InterPro" id="IPR005119">
    <property type="entry name" value="LysR_subst-bd"/>
</dbReference>
<dbReference type="SUPFAM" id="SSF46785">
    <property type="entry name" value="Winged helix' DNA-binding domain"/>
    <property type="match status" value="1"/>
</dbReference>
<evidence type="ECO:0000256" key="2">
    <source>
        <dbReference type="ARBA" id="ARBA00023015"/>
    </source>
</evidence>
<protein>
    <submittedName>
        <fullName evidence="6">LysR family transcriptional regulator</fullName>
    </submittedName>
</protein>
<proteinExistence type="inferred from homology"/>
<sequence length="338" mass="35847">MEIDPRRLLVLHEVAVRGGVMRAAEALHLTASAVSQQLAQLEREVGLALIDRSQRRVALTPAGRVLAGYAGRIEEELSEARRELTRFTELLAGPVSIAAFPTVIRHLVLPALVTLAERHPQVAPRVHELYGAPALRELRLGGIDLAITEQDADEPVPTHSALVSHPLYVDEYRIVAPPGWAEIPRAVTDLGGMPWIAGPADQACGQALERLAALHGFTPRRAHVIEEFPPTLSMVAAGHGVAIVPSLALLEVPAGEVVVTGISNVGARSLSVVTRISRARSGEPGPVQAVVIAALREAAQALGARVGKRYGTPRRRRFTWGAVGGGAGAVSRRGPGGR</sequence>
<organism evidence="6 7">
    <name type="scientific">Streptosporangium jomthongense</name>
    <dbReference type="NCBI Taxonomy" id="1193683"/>
    <lineage>
        <taxon>Bacteria</taxon>
        <taxon>Bacillati</taxon>
        <taxon>Actinomycetota</taxon>
        <taxon>Actinomycetes</taxon>
        <taxon>Streptosporangiales</taxon>
        <taxon>Streptosporangiaceae</taxon>
        <taxon>Streptosporangium</taxon>
    </lineage>
</organism>
<evidence type="ECO:0000259" key="5">
    <source>
        <dbReference type="PROSITE" id="PS50931"/>
    </source>
</evidence>
<dbReference type="InterPro" id="IPR000847">
    <property type="entry name" value="LysR_HTH_N"/>
</dbReference>
<keyword evidence="7" id="KW-1185">Reference proteome</keyword>
<dbReference type="InterPro" id="IPR036388">
    <property type="entry name" value="WH-like_DNA-bd_sf"/>
</dbReference>
<dbReference type="Gene3D" id="1.10.10.10">
    <property type="entry name" value="Winged helix-like DNA-binding domain superfamily/Winged helix DNA-binding domain"/>
    <property type="match status" value="1"/>
</dbReference>
<dbReference type="SUPFAM" id="SSF53850">
    <property type="entry name" value="Periplasmic binding protein-like II"/>
    <property type="match status" value="1"/>
</dbReference>
<comment type="similarity">
    <text evidence="1">Belongs to the LysR transcriptional regulatory family.</text>
</comment>
<dbReference type="Proteomes" id="UP001595698">
    <property type="component" value="Unassembled WGS sequence"/>
</dbReference>
<dbReference type="InterPro" id="IPR036390">
    <property type="entry name" value="WH_DNA-bd_sf"/>
</dbReference>
<dbReference type="PANTHER" id="PTHR30126">
    <property type="entry name" value="HTH-TYPE TRANSCRIPTIONAL REGULATOR"/>
    <property type="match status" value="1"/>
</dbReference>
<comment type="caution">
    <text evidence="6">The sequence shown here is derived from an EMBL/GenBank/DDBJ whole genome shotgun (WGS) entry which is preliminary data.</text>
</comment>
<evidence type="ECO:0000256" key="4">
    <source>
        <dbReference type="ARBA" id="ARBA00023163"/>
    </source>
</evidence>
<keyword evidence="4" id="KW-0804">Transcription</keyword>
<feature type="domain" description="HTH lysR-type" evidence="5">
    <location>
        <begin position="3"/>
        <end position="60"/>
    </location>
</feature>